<keyword evidence="7" id="KW-0378">Hydrolase</keyword>
<comment type="subcellular location">
    <subcellularLocation>
        <location evidence="1">Nucleus</location>
    </subcellularLocation>
</comment>
<dbReference type="InterPro" id="IPR038718">
    <property type="entry name" value="SNF2-like_sf"/>
</dbReference>
<dbReference type="EC" id="3.6.4.12" evidence="3"/>
<dbReference type="InterPro" id="IPR000330">
    <property type="entry name" value="SNF2_N"/>
</dbReference>
<dbReference type="FunFam" id="3.40.50.10810:FF:000016">
    <property type="entry name" value="Chromatin structure-remodeling complex protein SYD"/>
    <property type="match status" value="1"/>
</dbReference>
<reference evidence="16 17" key="1">
    <citation type="journal article" date="2018" name="Science">
        <title>The opium poppy genome and morphinan production.</title>
        <authorList>
            <person name="Guo L."/>
            <person name="Winzer T."/>
            <person name="Yang X."/>
            <person name="Li Y."/>
            <person name="Ning Z."/>
            <person name="He Z."/>
            <person name="Teodor R."/>
            <person name="Lu Y."/>
            <person name="Bowser T.A."/>
            <person name="Graham I.A."/>
            <person name="Ye K."/>
        </authorList>
    </citation>
    <scope>NUCLEOTIDE SEQUENCE [LARGE SCALE GENOMIC DNA]</scope>
    <source>
        <strain evidence="17">cv. HN1</strain>
        <tissue evidence="16">Leaves</tissue>
    </source>
</reference>
<proteinExistence type="inferred from homology"/>
<evidence type="ECO:0000313" key="16">
    <source>
        <dbReference type="EMBL" id="RZC55427.1"/>
    </source>
</evidence>
<feature type="domain" description="Helicase C-terminal" evidence="15">
    <location>
        <begin position="429"/>
        <end position="596"/>
    </location>
</feature>
<dbReference type="PROSITE" id="PS51194">
    <property type="entry name" value="HELICASE_CTER"/>
    <property type="match status" value="1"/>
</dbReference>
<dbReference type="GO" id="GO:0003678">
    <property type="term" value="F:DNA helicase activity"/>
    <property type="evidence" value="ECO:0007669"/>
    <property type="project" value="UniProtKB-EC"/>
</dbReference>
<dbReference type="GO" id="GO:0005524">
    <property type="term" value="F:ATP binding"/>
    <property type="evidence" value="ECO:0007669"/>
    <property type="project" value="UniProtKB-KW"/>
</dbReference>
<dbReference type="InterPro" id="IPR029295">
    <property type="entry name" value="SnAC"/>
</dbReference>
<dbReference type="GO" id="GO:0042393">
    <property type="term" value="F:histone binding"/>
    <property type="evidence" value="ECO:0007669"/>
    <property type="project" value="InterPro"/>
</dbReference>
<dbReference type="SMART" id="SM01314">
    <property type="entry name" value="SnAC"/>
    <property type="match status" value="1"/>
</dbReference>
<keyword evidence="10" id="KW-0156">Chromatin regulator</keyword>
<dbReference type="InterPro" id="IPR014001">
    <property type="entry name" value="Helicase_ATP-bd"/>
</dbReference>
<dbReference type="SMART" id="SM00490">
    <property type="entry name" value="HELICc"/>
    <property type="match status" value="1"/>
</dbReference>
<evidence type="ECO:0000256" key="13">
    <source>
        <dbReference type="SAM" id="MobiDB-lite"/>
    </source>
</evidence>
<feature type="compositionally biased region" description="Polar residues" evidence="13">
    <location>
        <begin position="802"/>
        <end position="813"/>
    </location>
</feature>
<evidence type="ECO:0000313" key="17">
    <source>
        <dbReference type="Proteomes" id="UP000316621"/>
    </source>
</evidence>
<evidence type="ECO:0000256" key="7">
    <source>
        <dbReference type="ARBA" id="ARBA00022801"/>
    </source>
</evidence>
<dbReference type="PANTHER" id="PTHR10799">
    <property type="entry name" value="SNF2/RAD54 HELICASE FAMILY"/>
    <property type="match status" value="1"/>
</dbReference>
<dbReference type="Pfam" id="PF00271">
    <property type="entry name" value="Helicase_C"/>
    <property type="match status" value="1"/>
</dbReference>
<keyword evidence="17" id="KW-1185">Reference proteome</keyword>
<keyword evidence="4" id="KW-0217">Developmental protein</keyword>
<keyword evidence="6" id="KW-0547">Nucleotide-binding</keyword>
<keyword evidence="9" id="KW-0067">ATP-binding</keyword>
<feature type="region of interest" description="Disordered" evidence="13">
    <location>
        <begin position="768"/>
        <end position="813"/>
    </location>
</feature>
<keyword evidence="8" id="KW-0347">Helicase</keyword>
<dbReference type="Proteomes" id="UP000316621">
    <property type="component" value="Chromosome 3"/>
</dbReference>
<evidence type="ECO:0000256" key="4">
    <source>
        <dbReference type="ARBA" id="ARBA00022473"/>
    </source>
</evidence>
<dbReference type="Pfam" id="PF14619">
    <property type="entry name" value="SnAC"/>
    <property type="match status" value="1"/>
</dbReference>
<dbReference type="GO" id="GO:0005634">
    <property type="term" value="C:nucleus"/>
    <property type="evidence" value="ECO:0007669"/>
    <property type="project" value="UniProtKB-SubCell"/>
</dbReference>
<dbReference type="EMBL" id="CM010717">
    <property type="protein sequence ID" value="RZC55427.1"/>
    <property type="molecule type" value="Genomic_DNA"/>
</dbReference>
<evidence type="ECO:0000256" key="3">
    <source>
        <dbReference type="ARBA" id="ARBA00012551"/>
    </source>
</evidence>
<accession>A0A4Y7J3N6</accession>
<name>A0A4Y7J3N6_PAPSO</name>
<evidence type="ECO:0000256" key="6">
    <source>
        <dbReference type="ARBA" id="ARBA00022741"/>
    </source>
</evidence>
<dbReference type="CDD" id="cd18793">
    <property type="entry name" value="SF2_C_SNF"/>
    <property type="match status" value="1"/>
</dbReference>
<feature type="region of interest" description="Disordered" evidence="13">
    <location>
        <begin position="47"/>
        <end position="88"/>
    </location>
</feature>
<evidence type="ECO:0000256" key="2">
    <source>
        <dbReference type="ARBA" id="ARBA00008708"/>
    </source>
</evidence>
<dbReference type="PROSITE" id="PS51192">
    <property type="entry name" value="HELICASE_ATP_BIND_1"/>
    <property type="match status" value="1"/>
</dbReference>
<dbReference type="Gramene" id="RZC55427">
    <property type="protein sequence ID" value="RZC55427"/>
    <property type="gene ID" value="C5167_014278"/>
</dbReference>
<evidence type="ECO:0000259" key="14">
    <source>
        <dbReference type="PROSITE" id="PS51192"/>
    </source>
</evidence>
<evidence type="ECO:0000259" key="15">
    <source>
        <dbReference type="PROSITE" id="PS51194"/>
    </source>
</evidence>
<evidence type="ECO:0000256" key="12">
    <source>
        <dbReference type="ARBA" id="ARBA00047995"/>
    </source>
</evidence>
<dbReference type="FunFam" id="3.40.50.300:FF:000755">
    <property type="entry name" value="Probable ATP-dependent DNA helicase CHR12"/>
    <property type="match status" value="1"/>
</dbReference>
<keyword evidence="5" id="KW-0341">Growth regulation</keyword>
<comment type="similarity">
    <text evidence="2">Belongs to the helicase family.</text>
</comment>
<dbReference type="InterPro" id="IPR027417">
    <property type="entry name" value="P-loop_NTPase"/>
</dbReference>
<feature type="domain" description="Helicase ATP-binding" evidence="14">
    <location>
        <begin position="128"/>
        <end position="294"/>
    </location>
</feature>
<evidence type="ECO:0000256" key="9">
    <source>
        <dbReference type="ARBA" id="ARBA00022840"/>
    </source>
</evidence>
<dbReference type="InterPro" id="IPR001650">
    <property type="entry name" value="Helicase_C-like"/>
</dbReference>
<dbReference type="GO" id="GO:0016787">
    <property type="term" value="F:hydrolase activity"/>
    <property type="evidence" value="ECO:0007669"/>
    <property type="project" value="UniProtKB-KW"/>
</dbReference>
<dbReference type="GO" id="GO:0006325">
    <property type="term" value="P:chromatin organization"/>
    <property type="evidence" value="ECO:0007669"/>
    <property type="project" value="UniProtKB-KW"/>
</dbReference>
<evidence type="ECO:0000256" key="10">
    <source>
        <dbReference type="ARBA" id="ARBA00022853"/>
    </source>
</evidence>
<evidence type="ECO:0000256" key="8">
    <source>
        <dbReference type="ARBA" id="ARBA00022806"/>
    </source>
</evidence>
<gene>
    <name evidence="16" type="ORF">C5167_014278</name>
</gene>
<sequence>MKMVEESKNERLTMLLGKTNDLLVKLGAAVQKQKDAEQDGIEALKGANNKMMSASKSDSPADLVPEEDEDEDLLDDSDPNEKSNDLLAGQRQYNSVIHKIQESITEQPTTLEGGELRPYQVEGLQWMVSLFNNNLNGILADEMGLGKTIQTIALIAYLAEKKNVTGPHLIIAPKAVLPNWVNEFKTWAPKIVAILYDGKMDQRKAMREKYSGEEKFGVMITHYDLIMRDKAYLKKIHWYYMIVDEGHRLKNHECALARTLVKGYHIRRRLLLTGTPIQNHLQELWALLNFLLPTIFNSVQNFEEWFNAPFADRCDVSLTDEEQLLIIRRLHQVIRPFILRRKKAEVEKFLPKKTQVILKCDLSAWQKVYYQQVTELGRVGQDNESGTSKSLQNLSMQLRKCCNHPYLFVGDYNIWQQEEIVRASGKFELLDRLLPKLEKAGHRVLLFSQMTRLIDILEIYLQLHHYKYLRLDGSTKTEDRGTLLKQFNAPDSPIFMFLLSTRAGGLGLNLQTADTVIIFDSDWNPQMDQQAEDRAHRIGQKKEVRVFVLVSVGSVEEVILERAKQKMGIDAKVIQAGLFNTTSTAEDRKEMLKEIMRRGTNSLGTDVPSEREINRLAARSDDEYRMFELMDEERRQRESYRSRLMEDHEVPEWVYAAARAEKAKKPEPDSGFFTGKRQRREVVYADTLSDVQWMKAVENGEDLTRLTARSKKRETLAPEASEYTSENAKEYQILPESRNDDESMVSEEASEVYIEQTPKRLKSVPLRFSSPVSESGSALRGDGFTWKTHKRKRSTAIISDVRGQQTPNGRGSR</sequence>
<dbReference type="Pfam" id="PF00176">
    <property type="entry name" value="SNF2-rel_dom"/>
    <property type="match status" value="1"/>
</dbReference>
<evidence type="ECO:0000256" key="1">
    <source>
        <dbReference type="ARBA" id="ARBA00004123"/>
    </source>
</evidence>
<evidence type="ECO:0000256" key="5">
    <source>
        <dbReference type="ARBA" id="ARBA00022604"/>
    </source>
</evidence>
<dbReference type="SMART" id="SM00487">
    <property type="entry name" value="DEXDc"/>
    <property type="match status" value="1"/>
</dbReference>
<dbReference type="SUPFAM" id="SSF52540">
    <property type="entry name" value="P-loop containing nucleoside triphosphate hydrolases"/>
    <property type="match status" value="2"/>
</dbReference>
<keyword evidence="11" id="KW-0539">Nucleus</keyword>
<organism evidence="16 17">
    <name type="scientific">Papaver somniferum</name>
    <name type="common">Opium poppy</name>
    <dbReference type="NCBI Taxonomy" id="3469"/>
    <lineage>
        <taxon>Eukaryota</taxon>
        <taxon>Viridiplantae</taxon>
        <taxon>Streptophyta</taxon>
        <taxon>Embryophyta</taxon>
        <taxon>Tracheophyta</taxon>
        <taxon>Spermatophyta</taxon>
        <taxon>Magnoliopsida</taxon>
        <taxon>Ranunculales</taxon>
        <taxon>Papaveraceae</taxon>
        <taxon>Papaveroideae</taxon>
        <taxon>Papaver</taxon>
    </lineage>
</organism>
<dbReference type="OMA" id="ENEFATW"/>
<dbReference type="AlphaFoldDB" id="A0A4Y7J3N6"/>
<comment type="catalytic activity">
    <reaction evidence="12">
        <text>ATP + H2O = ADP + phosphate + H(+)</text>
        <dbReference type="Rhea" id="RHEA:13065"/>
        <dbReference type="ChEBI" id="CHEBI:15377"/>
        <dbReference type="ChEBI" id="CHEBI:15378"/>
        <dbReference type="ChEBI" id="CHEBI:30616"/>
        <dbReference type="ChEBI" id="CHEBI:43474"/>
        <dbReference type="ChEBI" id="CHEBI:456216"/>
        <dbReference type="EC" id="3.6.4.12"/>
    </reaction>
</comment>
<dbReference type="Gene3D" id="3.40.50.300">
    <property type="entry name" value="P-loop containing nucleotide triphosphate hydrolases"/>
    <property type="match status" value="1"/>
</dbReference>
<evidence type="ECO:0000256" key="11">
    <source>
        <dbReference type="ARBA" id="ARBA00023242"/>
    </source>
</evidence>
<feature type="compositionally biased region" description="Acidic residues" evidence="13">
    <location>
        <begin position="64"/>
        <end position="78"/>
    </location>
</feature>
<dbReference type="Gene3D" id="3.40.50.10810">
    <property type="entry name" value="Tandem AAA-ATPase domain"/>
    <property type="match status" value="1"/>
</dbReference>
<dbReference type="InterPro" id="IPR049730">
    <property type="entry name" value="SNF2/RAD54-like_C"/>
</dbReference>
<protein>
    <recommendedName>
        <fullName evidence="3">DNA helicase</fullName>
        <ecNumber evidence="3">3.6.4.12</ecNumber>
    </recommendedName>
</protein>
<dbReference type="STRING" id="3469.A0A4Y7J3N6"/>